<keyword evidence="1" id="KW-1133">Transmembrane helix</keyword>
<name>A0A5E8CL34_9ZZZZ</name>
<protein>
    <submittedName>
        <fullName evidence="2">Uncharacterized protein</fullName>
    </submittedName>
</protein>
<sequence>MTSSDSKPKGKILFLSIFLFCLMVWVLNISKPLLLYRYQDNKFHTIPFGYGQGKQLCCLSSICLIMPLLLYLFINLLH</sequence>
<organism evidence="2">
    <name type="scientific">seawater metagenome</name>
    <dbReference type="NCBI Taxonomy" id="1561972"/>
    <lineage>
        <taxon>unclassified sequences</taxon>
        <taxon>metagenomes</taxon>
        <taxon>ecological metagenomes</taxon>
    </lineage>
</organism>
<dbReference type="EMBL" id="CABVLZ010000005">
    <property type="protein sequence ID" value="VVU95519.1"/>
    <property type="molecule type" value="Genomic_DNA"/>
</dbReference>
<evidence type="ECO:0000313" key="2">
    <source>
        <dbReference type="EMBL" id="VVU95519.1"/>
    </source>
</evidence>
<accession>A0A5E8CL34</accession>
<reference evidence="2" key="1">
    <citation type="submission" date="2019-09" db="EMBL/GenBank/DDBJ databases">
        <authorList>
            <person name="Needham M D."/>
        </authorList>
    </citation>
    <scope>NUCLEOTIDE SEQUENCE</scope>
</reference>
<gene>
    <name evidence="2" type="ORF">CPAV1605_1270</name>
</gene>
<proteinExistence type="predicted"/>
<feature type="transmembrane region" description="Helical" evidence="1">
    <location>
        <begin position="12"/>
        <end position="35"/>
    </location>
</feature>
<dbReference type="AlphaFoldDB" id="A0A5E8CL34"/>
<feature type="transmembrane region" description="Helical" evidence="1">
    <location>
        <begin position="56"/>
        <end position="74"/>
    </location>
</feature>
<keyword evidence="1" id="KW-0472">Membrane</keyword>
<keyword evidence="1" id="KW-0812">Transmembrane</keyword>
<evidence type="ECO:0000256" key="1">
    <source>
        <dbReference type="SAM" id="Phobius"/>
    </source>
</evidence>